<evidence type="ECO:0000313" key="5">
    <source>
        <dbReference type="Proteomes" id="UP000255417"/>
    </source>
</evidence>
<dbReference type="Pfam" id="PF01966">
    <property type="entry name" value="HD"/>
    <property type="match status" value="1"/>
</dbReference>
<dbReference type="Pfam" id="PF13286">
    <property type="entry name" value="HD_assoc"/>
    <property type="match status" value="1"/>
</dbReference>
<dbReference type="SUPFAM" id="SSF109604">
    <property type="entry name" value="HD-domain/PDEase-like"/>
    <property type="match status" value="1"/>
</dbReference>
<gene>
    <name evidence="4" type="primary">dgt</name>
    <name evidence="4" type="ORF">NCTC12872_01321</name>
</gene>
<dbReference type="PROSITE" id="PS51831">
    <property type="entry name" value="HD"/>
    <property type="match status" value="1"/>
</dbReference>
<dbReference type="GO" id="GO:0008832">
    <property type="term" value="F:dGTPase activity"/>
    <property type="evidence" value="ECO:0007669"/>
    <property type="project" value="TreeGrafter"/>
</dbReference>
<evidence type="ECO:0000256" key="2">
    <source>
        <dbReference type="HAMAP-Rule" id="MF_01212"/>
    </source>
</evidence>
<dbReference type="RefSeq" id="WP_115315820.1">
    <property type="nucleotide sequence ID" value="NZ_LWIF01000001.1"/>
</dbReference>
<comment type="similarity">
    <text evidence="2">Belongs to the dGTPase family. Type 2 subfamily.</text>
</comment>
<sequence>MISEKWIERFVEGKKREQDHRSPYQRDRGRILHSEAFRCLQAKTQIHAVGEDDFYRTRLTHSLEVAQIGNSLRAKLLADLEGFKAVTSAEEFANFSKNLTALLPSRSLIESICYMHDIGHPPFGHGGETALNYKMRDFGGFEGNGQTFRIVTHLESYTEDFGMNLTRRALLGILKYPAFLDETKPEQYAEINTTRFVNAHHFKTSKGIYRDDEKMFDWVLEPLSEQDKKLFRTIKKSNEPFKPSKSIYKSLDCSIMELADDIAYAVHDLEDAIVVGMITPQCWEYAEQKFRQCQSQWIKDLLPKMTENLFSEHRYERKDIIGSLVNYFITNVKWAVHSEFDEPLLKFNAVLLSDVLEVLQVLKNFVYEFVIMDTKTQRVEYKGQRILMDTFDMLMSEPLRLLPKSVRQQWNETDKAHQPRVICDYLASMSDRQAFRLYESL</sequence>
<accession>A0A379CCE4</accession>
<dbReference type="NCBIfam" id="NF003701">
    <property type="entry name" value="PRK05318.1"/>
    <property type="match status" value="1"/>
</dbReference>
<dbReference type="InterPro" id="IPR023023">
    <property type="entry name" value="dNTPase_2"/>
</dbReference>
<proteinExistence type="inferred from homology"/>
<dbReference type="OrthoDB" id="9803619at2"/>
<dbReference type="PANTHER" id="PTHR11373:SF40">
    <property type="entry name" value="DEOXYGUANOSINETRIPHOSPHATE TRIPHOSPHOHYDROLASE-LIKE PROTEIN 2"/>
    <property type="match status" value="1"/>
</dbReference>
<protein>
    <recommendedName>
        <fullName evidence="2">Deoxyguanosinetriphosphate triphosphohydrolase-like protein</fullName>
    </recommendedName>
</protein>
<dbReference type="InterPro" id="IPR006261">
    <property type="entry name" value="dGTPase"/>
</dbReference>
<dbReference type="InterPro" id="IPR006674">
    <property type="entry name" value="HD_domain"/>
</dbReference>
<evidence type="ECO:0000259" key="3">
    <source>
        <dbReference type="PROSITE" id="PS51831"/>
    </source>
</evidence>
<dbReference type="InterPro" id="IPR050135">
    <property type="entry name" value="dGTPase-like"/>
</dbReference>
<keyword evidence="5" id="KW-1185">Reference proteome</keyword>
<dbReference type="PANTHER" id="PTHR11373">
    <property type="entry name" value="DEOXYNUCLEOSIDE TRIPHOSPHATE TRIPHOSPHOHYDROLASE"/>
    <property type="match status" value="1"/>
</dbReference>
<dbReference type="HAMAP" id="MF_01212">
    <property type="entry name" value="dGTPase_type2"/>
    <property type="match status" value="1"/>
</dbReference>
<evidence type="ECO:0000256" key="1">
    <source>
        <dbReference type="ARBA" id="ARBA00022801"/>
    </source>
</evidence>
<dbReference type="AlphaFoldDB" id="A0A379CCE4"/>
<dbReference type="Gene3D" id="1.10.3210.10">
    <property type="entry name" value="Hypothetical protein af1432"/>
    <property type="match status" value="1"/>
</dbReference>
<dbReference type="GO" id="GO:0006203">
    <property type="term" value="P:dGTP catabolic process"/>
    <property type="evidence" value="ECO:0007669"/>
    <property type="project" value="TreeGrafter"/>
</dbReference>
<organism evidence="4 5">
    <name type="scientific">Phocoenobacter uteri</name>
    <dbReference type="NCBI Taxonomy" id="146806"/>
    <lineage>
        <taxon>Bacteria</taxon>
        <taxon>Pseudomonadati</taxon>
        <taxon>Pseudomonadota</taxon>
        <taxon>Gammaproteobacteria</taxon>
        <taxon>Pasteurellales</taxon>
        <taxon>Pasteurellaceae</taxon>
        <taxon>Phocoenobacter</taxon>
    </lineage>
</organism>
<dbReference type="InterPro" id="IPR003607">
    <property type="entry name" value="HD/PDEase_dom"/>
</dbReference>
<feature type="domain" description="HD" evidence="3">
    <location>
        <begin position="58"/>
        <end position="265"/>
    </location>
</feature>
<reference evidence="4 5" key="1">
    <citation type="submission" date="2018-06" db="EMBL/GenBank/DDBJ databases">
        <authorList>
            <consortium name="Pathogen Informatics"/>
            <person name="Doyle S."/>
        </authorList>
    </citation>
    <scope>NUCLEOTIDE SEQUENCE [LARGE SCALE GENOMIC DNA]</scope>
    <source>
        <strain evidence="4 5">NCTC12872</strain>
    </source>
</reference>
<dbReference type="NCBIfam" id="NF041026">
    <property type="entry name" value="antiphage_dGTPase"/>
    <property type="match status" value="1"/>
</dbReference>
<dbReference type="InterPro" id="IPR026875">
    <property type="entry name" value="PHydrolase_assoc_dom"/>
</dbReference>
<name>A0A379CCE4_9PAST</name>
<keyword evidence="1 2" id="KW-0378">Hydrolase</keyword>
<evidence type="ECO:0000313" key="4">
    <source>
        <dbReference type="EMBL" id="SUB59337.1"/>
    </source>
</evidence>
<dbReference type="NCBIfam" id="TIGR01353">
    <property type="entry name" value="dGTP_triPase"/>
    <property type="match status" value="1"/>
</dbReference>
<dbReference type="SMART" id="SM00471">
    <property type="entry name" value="HDc"/>
    <property type="match status" value="1"/>
</dbReference>
<dbReference type="Proteomes" id="UP000255417">
    <property type="component" value="Unassembled WGS sequence"/>
</dbReference>
<dbReference type="EMBL" id="UGTA01000001">
    <property type="protein sequence ID" value="SUB59337.1"/>
    <property type="molecule type" value="Genomic_DNA"/>
</dbReference>